<dbReference type="SUPFAM" id="SSF52833">
    <property type="entry name" value="Thioredoxin-like"/>
    <property type="match status" value="4"/>
</dbReference>
<dbReference type="Pfam" id="PF00085">
    <property type="entry name" value="Thioredoxin"/>
    <property type="match status" value="2"/>
</dbReference>
<dbReference type="AlphaFoldDB" id="A0AAV3P3X0"/>
<dbReference type="GO" id="GO:0006457">
    <property type="term" value="P:protein folding"/>
    <property type="evidence" value="ECO:0007669"/>
    <property type="project" value="TreeGrafter"/>
</dbReference>
<accession>A0AAV3P3X0</accession>
<dbReference type="PANTHER" id="PTHR18929:SF189">
    <property type="entry name" value="PROTEIN DISULFIDE ISOMERASE-LIKE 1-5-RELATED"/>
    <property type="match status" value="1"/>
</dbReference>
<comment type="similarity">
    <text evidence="3">Belongs to the protein disulfide isomerase family.</text>
</comment>
<dbReference type="CDD" id="cd02981">
    <property type="entry name" value="PDI_b_family"/>
    <property type="match status" value="1"/>
</dbReference>
<evidence type="ECO:0000256" key="4">
    <source>
        <dbReference type="ARBA" id="ARBA00012723"/>
    </source>
</evidence>
<keyword evidence="14" id="KW-1185">Reference proteome</keyword>
<organism evidence="13 14">
    <name type="scientific">Lithospermum erythrorhizon</name>
    <name type="common">Purple gromwell</name>
    <name type="synonym">Lithospermum officinale var. erythrorhizon</name>
    <dbReference type="NCBI Taxonomy" id="34254"/>
    <lineage>
        <taxon>Eukaryota</taxon>
        <taxon>Viridiplantae</taxon>
        <taxon>Streptophyta</taxon>
        <taxon>Embryophyta</taxon>
        <taxon>Tracheophyta</taxon>
        <taxon>Spermatophyta</taxon>
        <taxon>Magnoliopsida</taxon>
        <taxon>eudicotyledons</taxon>
        <taxon>Gunneridae</taxon>
        <taxon>Pentapetalae</taxon>
        <taxon>asterids</taxon>
        <taxon>lamiids</taxon>
        <taxon>Boraginales</taxon>
        <taxon>Boraginaceae</taxon>
        <taxon>Boraginoideae</taxon>
        <taxon>Lithospermeae</taxon>
        <taxon>Lithospermum</taxon>
    </lineage>
</organism>
<dbReference type="FunFam" id="3.40.30.10:FF:000201">
    <property type="entry name" value="Protein disulfide isomerase-like 1-5"/>
    <property type="match status" value="1"/>
</dbReference>
<dbReference type="FunFam" id="3.40.30.10:FF:000204">
    <property type="entry name" value="Protein disulfide isomerase-like 1-6"/>
    <property type="match status" value="1"/>
</dbReference>
<evidence type="ECO:0000256" key="9">
    <source>
        <dbReference type="ARBA" id="ARBA00023235"/>
    </source>
</evidence>
<keyword evidence="9" id="KW-0413">Isomerase</keyword>
<evidence type="ECO:0000256" key="7">
    <source>
        <dbReference type="ARBA" id="ARBA00022824"/>
    </source>
</evidence>
<keyword evidence="6" id="KW-0677">Repeat</keyword>
<dbReference type="Gene3D" id="3.40.30.10">
    <property type="entry name" value="Glutaredoxin"/>
    <property type="match status" value="4"/>
</dbReference>
<dbReference type="CDD" id="cd02995">
    <property type="entry name" value="PDI_a_PDI_a'_C"/>
    <property type="match status" value="1"/>
</dbReference>
<dbReference type="Pfam" id="PF13848">
    <property type="entry name" value="Thioredoxin_6"/>
    <property type="match status" value="1"/>
</dbReference>
<dbReference type="GO" id="GO:0034976">
    <property type="term" value="P:response to endoplasmic reticulum stress"/>
    <property type="evidence" value="ECO:0007669"/>
    <property type="project" value="TreeGrafter"/>
</dbReference>
<dbReference type="FunFam" id="3.40.30.10:FF:000042">
    <property type="entry name" value="protein disulfide-isomerase A2"/>
    <property type="match status" value="1"/>
</dbReference>
<keyword evidence="7" id="KW-0256">Endoplasmic reticulum</keyword>
<evidence type="ECO:0000256" key="2">
    <source>
        <dbReference type="ARBA" id="ARBA00004319"/>
    </source>
</evidence>
<evidence type="ECO:0000313" key="14">
    <source>
        <dbReference type="Proteomes" id="UP001454036"/>
    </source>
</evidence>
<keyword evidence="8" id="KW-1015">Disulfide bond</keyword>
<dbReference type="GO" id="GO:0003756">
    <property type="term" value="F:protein disulfide isomerase activity"/>
    <property type="evidence" value="ECO:0007669"/>
    <property type="project" value="UniProtKB-EC"/>
</dbReference>
<dbReference type="PROSITE" id="PS51352">
    <property type="entry name" value="THIOREDOXIN_2"/>
    <property type="match status" value="2"/>
</dbReference>
<sequence>MAKLKPISRLIFSTLIVLIFAAFLVSTAFSSDHLDLDEDMNEVDDIEELIALDEAEEQNPESNNEESKERLSEAQVLSKAQRIVIEFNNDNIKKGIEGNEYVLVLGYAPWCMRSAELMPRFAESATVLKGLNSQIKMAKIDGDRYPQAAGSIGIKGFPTLILFINGTSQPYTGGFSTEEIVIWVRKKTGVPVIRIGSVDEANEFLTKHSTFVIGMFKKFEGSDYEEFMKAAKSDNEMQFVATNIKEVAELMFPNLKPSSLFLGLVKSEPEKYTTYEGEFYEDRILQFLDDNKFPLVSVLTELNSAKVYGSLNKIQLYVFAEADDLTKLLQPLQDIARKVKSKIMIVFVNIKEENLAKPFLTLYGLEESEDTVVAAYNYSSSSKFLLEMDPTPKNIEEFCSSLVDGTISPFYRSQPIPDNKNASINIVVGKTFDDLVLSSPKNILLEVHTPWCIACETTSKQVEKLAKHFKGLDNLTFARIDASSNEHPLLQVDDYPALLFYPAGDKSNPIKFATTSSSKELAVRINDILKSQESVGKDEL</sequence>
<evidence type="ECO:0000256" key="10">
    <source>
        <dbReference type="ARBA" id="ARBA00023284"/>
    </source>
</evidence>
<feature type="domain" description="Thioredoxin" evidence="12">
    <location>
        <begin position="385"/>
        <end position="530"/>
    </location>
</feature>
<keyword evidence="10" id="KW-0676">Redox-active center</keyword>
<comment type="subcellular location">
    <subcellularLocation>
        <location evidence="2">Endoplasmic reticulum lumen</location>
    </subcellularLocation>
</comment>
<dbReference type="CDD" id="cd02982">
    <property type="entry name" value="PDI_b'_family"/>
    <property type="match status" value="1"/>
</dbReference>
<evidence type="ECO:0000259" key="12">
    <source>
        <dbReference type="PROSITE" id="PS51352"/>
    </source>
</evidence>
<dbReference type="PANTHER" id="PTHR18929">
    <property type="entry name" value="PROTEIN DISULFIDE ISOMERASE"/>
    <property type="match status" value="1"/>
</dbReference>
<dbReference type="InterPro" id="IPR013766">
    <property type="entry name" value="Thioredoxin_domain"/>
</dbReference>
<name>A0AAV3P3X0_LITER</name>
<dbReference type="EC" id="5.3.4.1" evidence="4"/>
<gene>
    <name evidence="13" type="ORF">LIER_06260</name>
</gene>
<reference evidence="13 14" key="1">
    <citation type="submission" date="2024-01" db="EMBL/GenBank/DDBJ databases">
        <title>The complete chloroplast genome sequence of Lithospermum erythrorhizon: insights into the phylogenetic relationship among Boraginaceae species and the maternal lineages of purple gromwells.</title>
        <authorList>
            <person name="Okada T."/>
            <person name="Watanabe K."/>
        </authorList>
    </citation>
    <scope>NUCLEOTIDE SEQUENCE [LARGE SCALE GENOMIC DNA]</scope>
</reference>
<evidence type="ECO:0000256" key="1">
    <source>
        <dbReference type="ARBA" id="ARBA00001182"/>
    </source>
</evidence>
<evidence type="ECO:0000313" key="13">
    <source>
        <dbReference type="EMBL" id="GAA0146260.1"/>
    </source>
</evidence>
<dbReference type="CDD" id="cd02961">
    <property type="entry name" value="PDI_a_family"/>
    <property type="match status" value="1"/>
</dbReference>
<dbReference type="EMBL" id="BAABME010000903">
    <property type="protein sequence ID" value="GAA0146260.1"/>
    <property type="molecule type" value="Genomic_DNA"/>
</dbReference>
<protein>
    <recommendedName>
        <fullName evidence="4">protein disulfide-isomerase</fullName>
        <ecNumber evidence="4">5.3.4.1</ecNumber>
    </recommendedName>
</protein>
<feature type="region of interest" description="Disordered" evidence="11">
    <location>
        <begin position="52"/>
        <end position="71"/>
    </location>
</feature>
<evidence type="ECO:0000256" key="6">
    <source>
        <dbReference type="ARBA" id="ARBA00022737"/>
    </source>
</evidence>
<dbReference type="Proteomes" id="UP001454036">
    <property type="component" value="Unassembled WGS sequence"/>
</dbReference>
<comment type="caution">
    <text evidence="13">The sequence shown here is derived from an EMBL/GenBank/DDBJ whole genome shotgun (WGS) entry which is preliminary data.</text>
</comment>
<feature type="domain" description="Thioredoxin" evidence="12">
    <location>
        <begin position="49"/>
        <end position="189"/>
    </location>
</feature>
<evidence type="ECO:0000256" key="3">
    <source>
        <dbReference type="ARBA" id="ARBA00006347"/>
    </source>
</evidence>
<dbReference type="GO" id="GO:0005788">
    <property type="term" value="C:endoplasmic reticulum lumen"/>
    <property type="evidence" value="ECO:0007669"/>
    <property type="project" value="UniProtKB-SubCell"/>
</dbReference>
<keyword evidence="5" id="KW-0732">Signal</keyword>
<evidence type="ECO:0000256" key="5">
    <source>
        <dbReference type="ARBA" id="ARBA00022729"/>
    </source>
</evidence>
<dbReference type="InterPro" id="IPR036249">
    <property type="entry name" value="Thioredoxin-like_sf"/>
</dbReference>
<comment type="catalytic activity">
    <reaction evidence="1">
        <text>Catalyzes the rearrangement of -S-S- bonds in proteins.</text>
        <dbReference type="EC" id="5.3.4.1"/>
    </reaction>
</comment>
<evidence type="ECO:0000256" key="8">
    <source>
        <dbReference type="ARBA" id="ARBA00023157"/>
    </source>
</evidence>
<proteinExistence type="inferred from homology"/>
<evidence type="ECO:0000256" key="11">
    <source>
        <dbReference type="SAM" id="MobiDB-lite"/>
    </source>
</evidence>